<evidence type="ECO:0000256" key="6">
    <source>
        <dbReference type="ARBA" id="ARBA00022989"/>
    </source>
</evidence>
<comment type="catalytic activity">
    <reaction evidence="13">
        <text>D-fructose(out) = D-fructose(in)</text>
        <dbReference type="Rhea" id="RHEA:60372"/>
        <dbReference type="ChEBI" id="CHEBI:37721"/>
    </reaction>
    <physiologicalReaction direction="left-to-right" evidence="13">
        <dbReference type="Rhea" id="RHEA:60373"/>
    </physiologicalReaction>
</comment>
<dbReference type="EMBL" id="JAQMWT010000388">
    <property type="protein sequence ID" value="KAJ8602201.1"/>
    <property type="molecule type" value="Genomic_DNA"/>
</dbReference>
<keyword evidence="4" id="KW-0813">Transport</keyword>
<evidence type="ECO:0000256" key="15">
    <source>
        <dbReference type="SAM" id="Phobius"/>
    </source>
</evidence>
<protein>
    <recommendedName>
        <fullName evidence="14">Hexose transporter 1</fullName>
    </recommendedName>
</protein>
<dbReference type="Gene3D" id="1.20.1250.20">
    <property type="entry name" value="MFS general substrate transporter like domains"/>
    <property type="match status" value="2"/>
</dbReference>
<evidence type="ECO:0000256" key="10">
    <source>
        <dbReference type="ARBA" id="ARBA00044656"/>
    </source>
</evidence>
<evidence type="ECO:0000256" key="4">
    <source>
        <dbReference type="ARBA" id="ARBA00022448"/>
    </source>
</evidence>
<proteinExistence type="inferred from homology"/>
<dbReference type="PROSITE" id="PS00216">
    <property type="entry name" value="SUGAR_TRANSPORT_1"/>
    <property type="match status" value="1"/>
</dbReference>
<name>A0AAD7UCC2_9STRA</name>
<dbReference type="PANTHER" id="PTHR48023:SF4">
    <property type="entry name" value="D-XYLOSE-PROTON SYMPORTER-LIKE 2"/>
    <property type="match status" value="1"/>
</dbReference>
<dbReference type="Proteomes" id="UP001230188">
    <property type="component" value="Unassembled WGS sequence"/>
</dbReference>
<evidence type="ECO:0000256" key="9">
    <source>
        <dbReference type="ARBA" id="ARBA00044648"/>
    </source>
</evidence>
<feature type="transmembrane region" description="Helical" evidence="15">
    <location>
        <begin position="89"/>
        <end position="112"/>
    </location>
</feature>
<gene>
    <name evidence="17" type="ORF">CTAYLR_003611</name>
</gene>
<dbReference type="PANTHER" id="PTHR48023">
    <property type="entry name" value="D-XYLOSE-PROTON SYMPORTER-LIKE 2"/>
    <property type="match status" value="1"/>
</dbReference>
<comment type="subunit">
    <text evidence="3">Homodimer.</text>
</comment>
<dbReference type="InterPro" id="IPR005828">
    <property type="entry name" value="MFS_sugar_transport-like"/>
</dbReference>
<dbReference type="SUPFAM" id="SSF103473">
    <property type="entry name" value="MFS general substrate transporter"/>
    <property type="match status" value="1"/>
</dbReference>
<feature type="transmembrane region" description="Helical" evidence="15">
    <location>
        <begin position="429"/>
        <end position="449"/>
    </location>
</feature>
<evidence type="ECO:0000256" key="14">
    <source>
        <dbReference type="ARBA" id="ARBA00044780"/>
    </source>
</evidence>
<sequence length="505" mass="53931">MEKVVYPRLLAAFLFPALGGLLYGYDIGATAMVLFDLESAEYSGTKWYSRVRESPVIQGLITSMVTVGAVIGSLACLKLEMTLGRRAELMVAASLYIIGSLGEYASADIFWLCVARCAYGVGVGFAMHGAPSYIAETAPAHLRGGLVSAKEAMIVVGMLAGYAAGDAYRRVEGGWRSTFLTAAPVGIFMLAGMIALPRSPRWLALRGRRDEAKRAMRFVAPDASDEVFDALFPKVVIDDYLEELDDDVHDGRPPEMCCGFVIPKTSLVADPASRLGLVAGVGLVVLQQVTGQPSVLYYAAQLFDTVGLGSSATIYLASWKLLCTSLAVTSVDAFGRRALLFAGTCVMAVSLAGLACLTLPYVNASAYFVLVCMFLYIGGYQIGFGPVTWTVISEIFPLARRGQALAVATVTNFTLNALVTFVAAPLLAVSAPACFAAFFFLTLYTIRFVHVHVPETRGLALEQITTMLRERAAAAKDTSVSYGALPSAESKYAPSIDLVPSSARH</sequence>
<evidence type="ECO:0000256" key="12">
    <source>
        <dbReference type="ARBA" id="ARBA00044668"/>
    </source>
</evidence>
<evidence type="ECO:0000256" key="3">
    <source>
        <dbReference type="ARBA" id="ARBA00011738"/>
    </source>
</evidence>
<feature type="transmembrane region" description="Helical" evidence="15">
    <location>
        <begin position="295"/>
        <end position="317"/>
    </location>
</feature>
<dbReference type="GO" id="GO:1904659">
    <property type="term" value="P:D-glucose transmembrane transport"/>
    <property type="evidence" value="ECO:0007669"/>
    <property type="project" value="TreeGrafter"/>
</dbReference>
<organism evidence="17 18">
    <name type="scientific">Chrysophaeum taylorii</name>
    <dbReference type="NCBI Taxonomy" id="2483200"/>
    <lineage>
        <taxon>Eukaryota</taxon>
        <taxon>Sar</taxon>
        <taxon>Stramenopiles</taxon>
        <taxon>Ochrophyta</taxon>
        <taxon>Pelagophyceae</taxon>
        <taxon>Pelagomonadales</taxon>
        <taxon>Pelagomonadaceae</taxon>
        <taxon>Chrysophaeum</taxon>
    </lineage>
</organism>
<dbReference type="PRINTS" id="PR00171">
    <property type="entry name" value="SUGRTRNSPORT"/>
</dbReference>
<dbReference type="GO" id="GO:0016020">
    <property type="term" value="C:membrane"/>
    <property type="evidence" value="ECO:0007669"/>
    <property type="project" value="UniProtKB-SubCell"/>
</dbReference>
<dbReference type="InterPro" id="IPR036259">
    <property type="entry name" value="MFS_trans_sf"/>
</dbReference>
<dbReference type="InterPro" id="IPR005829">
    <property type="entry name" value="Sugar_transporter_CS"/>
</dbReference>
<dbReference type="AlphaFoldDB" id="A0AAD7UCC2"/>
<comment type="catalytic activity">
    <reaction evidence="12">
        <text>D-glucosamine(out) = D-glucosamine(in)</text>
        <dbReference type="Rhea" id="RHEA:78423"/>
        <dbReference type="ChEBI" id="CHEBI:58723"/>
    </reaction>
    <physiologicalReaction direction="left-to-right" evidence="12">
        <dbReference type="Rhea" id="RHEA:78424"/>
    </physiologicalReaction>
</comment>
<comment type="catalytic activity">
    <reaction evidence="11">
        <text>D-mannose(out) = D-mannose(in)</text>
        <dbReference type="Rhea" id="RHEA:78391"/>
        <dbReference type="ChEBI" id="CHEBI:4208"/>
    </reaction>
    <physiologicalReaction direction="left-to-right" evidence="11">
        <dbReference type="Rhea" id="RHEA:78392"/>
    </physiologicalReaction>
</comment>
<feature type="transmembrane region" description="Helical" evidence="15">
    <location>
        <begin position="177"/>
        <end position="196"/>
    </location>
</feature>
<keyword evidence="5 15" id="KW-0812">Transmembrane</keyword>
<dbReference type="Pfam" id="PF00083">
    <property type="entry name" value="Sugar_tr"/>
    <property type="match status" value="1"/>
</dbReference>
<comment type="similarity">
    <text evidence="2">Belongs to the major facilitator superfamily. Sugar transporter (TC 2.A.1.1) family.</text>
</comment>
<evidence type="ECO:0000256" key="7">
    <source>
        <dbReference type="ARBA" id="ARBA00023136"/>
    </source>
</evidence>
<evidence type="ECO:0000256" key="8">
    <source>
        <dbReference type="ARBA" id="ARBA00044637"/>
    </source>
</evidence>
<feature type="transmembrane region" description="Helical" evidence="15">
    <location>
        <begin position="367"/>
        <end position="392"/>
    </location>
</feature>
<comment type="catalytic activity">
    <reaction evidence="9">
        <text>D-glucose(out) = D-glucose(in)</text>
        <dbReference type="Rhea" id="RHEA:60376"/>
        <dbReference type="ChEBI" id="CHEBI:4167"/>
    </reaction>
    <physiologicalReaction direction="left-to-right" evidence="9">
        <dbReference type="Rhea" id="RHEA:60377"/>
    </physiologicalReaction>
</comment>
<dbReference type="InterPro" id="IPR003663">
    <property type="entry name" value="Sugar/inositol_transpt"/>
</dbReference>
<accession>A0AAD7UCC2</accession>
<evidence type="ECO:0000256" key="2">
    <source>
        <dbReference type="ARBA" id="ARBA00010992"/>
    </source>
</evidence>
<evidence type="ECO:0000313" key="17">
    <source>
        <dbReference type="EMBL" id="KAJ8602201.1"/>
    </source>
</evidence>
<comment type="caution">
    <text evidence="17">The sequence shown here is derived from an EMBL/GenBank/DDBJ whole genome shotgun (WGS) entry which is preliminary data.</text>
</comment>
<comment type="catalytic activity">
    <reaction evidence="10">
        <text>D-xylose(out) = D-xylose(in)</text>
        <dbReference type="Rhea" id="RHEA:78427"/>
        <dbReference type="ChEBI" id="CHEBI:53455"/>
    </reaction>
    <physiologicalReaction direction="left-to-right" evidence="10">
        <dbReference type="Rhea" id="RHEA:78428"/>
    </physiologicalReaction>
</comment>
<keyword evidence="6 15" id="KW-1133">Transmembrane helix</keyword>
<evidence type="ECO:0000259" key="16">
    <source>
        <dbReference type="PROSITE" id="PS50850"/>
    </source>
</evidence>
<evidence type="ECO:0000256" key="11">
    <source>
        <dbReference type="ARBA" id="ARBA00044662"/>
    </source>
</evidence>
<dbReference type="InterPro" id="IPR020846">
    <property type="entry name" value="MFS_dom"/>
</dbReference>
<dbReference type="InterPro" id="IPR050820">
    <property type="entry name" value="MFS_Sugar_Transporter"/>
</dbReference>
<keyword evidence="7 15" id="KW-0472">Membrane</keyword>
<feature type="domain" description="Major facilitator superfamily (MFS) profile" evidence="16">
    <location>
        <begin position="12"/>
        <end position="457"/>
    </location>
</feature>
<comment type="catalytic activity">
    <reaction evidence="8">
        <text>D-galactose(in) = D-galactose(out)</text>
        <dbReference type="Rhea" id="RHEA:34915"/>
        <dbReference type="ChEBI" id="CHEBI:4139"/>
    </reaction>
    <physiologicalReaction direction="right-to-left" evidence="8">
        <dbReference type="Rhea" id="RHEA:34917"/>
    </physiologicalReaction>
</comment>
<dbReference type="PROSITE" id="PS50850">
    <property type="entry name" value="MFS"/>
    <property type="match status" value="1"/>
</dbReference>
<evidence type="ECO:0000256" key="13">
    <source>
        <dbReference type="ARBA" id="ARBA00044710"/>
    </source>
</evidence>
<evidence type="ECO:0000256" key="5">
    <source>
        <dbReference type="ARBA" id="ARBA00022692"/>
    </source>
</evidence>
<dbReference type="GO" id="GO:0022857">
    <property type="term" value="F:transmembrane transporter activity"/>
    <property type="evidence" value="ECO:0007669"/>
    <property type="project" value="InterPro"/>
</dbReference>
<evidence type="ECO:0000256" key="1">
    <source>
        <dbReference type="ARBA" id="ARBA00004141"/>
    </source>
</evidence>
<keyword evidence="18" id="KW-1185">Reference proteome</keyword>
<feature type="transmembrane region" description="Helical" evidence="15">
    <location>
        <begin position="338"/>
        <end position="361"/>
    </location>
</feature>
<comment type="subcellular location">
    <subcellularLocation>
        <location evidence="1">Membrane</location>
        <topology evidence="1">Multi-pass membrane protein</topology>
    </subcellularLocation>
</comment>
<reference evidence="17" key="1">
    <citation type="submission" date="2023-01" db="EMBL/GenBank/DDBJ databases">
        <title>Metagenome sequencing of chrysophaentin producing Chrysophaeum taylorii.</title>
        <authorList>
            <person name="Davison J."/>
            <person name="Bewley C."/>
        </authorList>
    </citation>
    <scope>NUCLEOTIDE SEQUENCE</scope>
    <source>
        <strain evidence="17">NIES-1699</strain>
    </source>
</reference>
<evidence type="ECO:0000313" key="18">
    <source>
        <dbReference type="Proteomes" id="UP001230188"/>
    </source>
</evidence>
<feature type="transmembrane region" description="Helical" evidence="15">
    <location>
        <begin position="56"/>
        <end position="77"/>
    </location>
</feature>